<dbReference type="AlphaFoldDB" id="A0A4R7VJU2"/>
<sequence length="174" mass="18289">MVRMAMVPSGQPVVSRSWRQLCDRGSDLVLCLDFATTPASTAFAALASSSLVEARILHIGQSGPGPQDTWVREVVDTGDPVSAVLGHGEACALATAVADAIAVAGGSPPTVVLFDAAAVTPMRTGTPLYLSSRDHRLDHERNISLDVDSRELLTDPEVVKVVADLLKGARSWST</sequence>
<keyword evidence="2" id="KW-1185">Reference proteome</keyword>
<dbReference type="Proteomes" id="UP000294927">
    <property type="component" value="Unassembled WGS sequence"/>
</dbReference>
<protein>
    <submittedName>
        <fullName evidence="1">Uncharacterized protein</fullName>
    </submittedName>
</protein>
<name>A0A4R7VJU2_9PSEU</name>
<proteinExistence type="predicted"/>
<evidence type="ECO:0000313" key="1">
    <source>
        <dbReference type="EMBL" id="TDV49724.1"/>
    </source>
</evidence>
<gene>
    <name evidence="1" type="ORF">CLV71_10763</name>
</gene>
<reference evidence="1 2" key="1">
    <citation type="submission" date="2019-03" db="EMBL/GenBank/DDBJ databases">
        <title>Genomic Encyclopedia of Archaeal and Bacterial Type Strains, Phase II (KMG-II): from individual species to whole genera.</title>
        <authorList>
            <person name="Goeker M."/>
        </authorList>
    </citation>
    <scope>NUCLEOTIDE SEQUENCE [LARGE SCALE GENOMIC DNA]</scope>
    <source>
        <strain evidence="1 2">DSM 45499</strain>
    </source>
</reference>
<accession>A0A4R7VJU2</accession>
<evidence type="ECO:0000313" key="2">
    <source>
        <dbReference type="Proteomes" id="UP000294927"/>
    </source>
</evidence>
<comment type="caution">
    <text evidence="1">The sequence shown here is derived from an EMBL/GenBank/DDBJ whole genome shotgun (WGS) entry which is preliminary data.</text>
</comment>
<organism evidence="1 2">
    <name type="scientific">Actinophytocola oryzae</name>
    <dbReference type="NCBI Taxonomy" id="502181"/>
    <lineage>
        <taxon>Bacteria</taxon>
        <taxon>Bacillati</taxon>
        <taxon>Actinomycetota</taxon>
        <taxon>Actinomycetes</taxon>
        <taxon>Pseudonocardiales</taxon>
        <taxon>Pseudonocardiaceae</taxon>
    </lineage>
</organism>
<dbReference type="EMBL" id="SOCP01000007">
    <property type="protein sequence ID" value="TDV49724.1"/>
    <property type="molecule type" value="Genomic_DNA"/>
</dbReference>